<gene>
    <name evidence="6" type="ORF">EV662_10719</name>
</gene>
<reference evidence="6 7" key="1">
    <citation type="submission" date="2019-03" db="EMBL/GenBank/DDBJ databases">
        <title>Genomic Encyclopedia of Type Strains, Phase IV (KMG-IV): sequencing the most valuable type-strain genomes for metagenomic binning, comparative biology and taxonomic classification.</title>
        <authorList>
            <person name="Goeker M."/>
        </authorList>
    </citation>
    <scope>NUCLEOTIDE SEQUENCE [LARGE SCALE GENOMIC DNA]</scope>
    <source>
        <strain evidence="6 7">DSM 18063</strain>
    </source>
</reference>
<dbReference type="OrthoDB" id="9803988at2"/>
<evidence type="ECO:0000259" key="5">
    <source>
        <dbReference type="Pfam" id="PF00496"/>
    </source>
</evidence>
<dbReference type="PANTHER" id="PTHR30290:SF64">
    <property type="entry name" value="ABC TRANSPORTER PERIPLASMIC BINDING PROTEIN"/>
    <property type="match status" value="1"/>
</dbReference>
<keyword evidence="3 4" id="KW-0732">Signal</keyword>
<dbReference type="Gene3D" id="3.40.190.10">
    <property type="entry name" value="Periplasmic binding protein-like II"/>
    <property type="match status" value="1"/>
</dbReference>
<sequence>MALTARSTLAAALVAGLAALPARADEGATVTRHGISAFGALKYPEGFAHFDYVNPDAPKGGTMSFRGTGASRTFDSLNPFILAGEPAQGLERIYDTLMVRAHDEPDAVYGLLAESVTYPPDRSWVVYRLRAGARFADGDPVEAEDVVFTLETLQAQGAPAYRIRLKDVAGVTALSPSEVRVEFAEGAATRDLIADVGQVPILPAHYYDTVAFDRSTLTPPLGSGPYVVQEVDAGRSITYCRNPDYWAAELPVNVGKNNFDCYRYEYFADNTGAFEAFKTGAYLFHEEFTSALWATNYGFPAIERGWILREVIGDDRPSGAQGFWMNLRRPQFADPRVREAIAMMFNFEWSNRTLFYGLYQRTDSFWENSGMQAEGLPQGDELALLEEFRDALPDSVFTAPAVTPRVLSPERNLDRRALREAGALLDAAGWTTDDRGLRRNAAGETLRVEFVSDSPAFERIVLPYIENLTRLGVDAVQTQVDAAQMQQRQEEFDYDVTIARFVLPLSPSIELRTLFGSESAEAPGSNNLAGIADPVVDALIERVLAAPDRATLETRVRALDRVLRAKHLWVPNWYKGSHWIAYWDVFGKPAEKPPYDRGTDYWWWDQAKYEALQAEGALR</sequence>
<dbReference type="InterPro" id="IPR030678">
    <property type="entry name" value="Peptide/Ni-bd"/>
</dbReference>
<dbReference type="CDD" id="cd08497">
    <property type="entry name" value="MbnE-like"/>
    <property type="match status" value="1"/>
</dbReference>
<protein>
    <submittedName>
        <fullName evidence="6">Microcin C transport system substrate-binding protein</fullName>
    </submittedName>
</protein>
<dbReference type="InterPro" id="IPR039424">
    <property type="entry name" value="SBP_5"/>
</dbReference>
<dbReference type="PIRSF" id="PIRSF002741">
    <property type="entry name" value="MppA"/>
    <property type="match status" value="1"/>
</dbReference>
<dbReference type="EMBL" id="SLXP01000007">
    <property type="protein sequence ID" value="TCP40411.1"/>
    <property type="molecule type" value="Genomic_DNA"/>
</dbReference>
<organism evidence="6 7">
    <name type="scientific">Rhodovulum marinum</name>
    <dbReference type="NCBI Taxonomy" id="320662"/>
    <lineage>
        <taxon>Bacteria</taxon>
        <taxon>Pseudomonadati</taxon>
        <taxon>Pseudomonadota</taxon>
        <taxon>Alphaproteobacteria</taxon>
        <taxon>Rhodobacterales</taxon>
        <taxon>Paracoccaceae</taxon>
        <taxon>Rhodovulum</taxon>
    </lineage>
</organism>
<dbReference type="GO" id="GO:0015833">
    <property type="term" value="P:peptide transport"/>
    <property type="evidence" value="ECO:0007669"/>
    <property type="project" value="TreeGrafter"/>
</dbReference>
<evidence type="ECO:0000313" key="7">
    <source>
        <dbReference type="Proteomes" id="UP000294835"/>
    </source>
</evidence>
<evidence type="ECO:0000313" key="6">
    <source>
        <dbReference type="EMBL" id="TCP40411.1"/>
    </source>
</evidence>
<dbReference type="Gene3D" id="3.10.105.10">
    <property type="entry name" value="Dipeptide-binding Protein, Domain 3"/>
    <property type="match status" value="1"/>
</dbReference>
<dbReference type="InterPro" id="IPR000914">
    <property type="entry name" value="SBP_5_dom"/>
</dbReference>
<evidence type="ECO:0000256" key="2">
    <source>
        <dbReference type="ARBA" id="ARBA00005695"/>
    </source>
</evidence>
<feature type="signal peptide" evidence="4">
    <location>
        <begin position="1"/>
        <end position="24"/>
    </location>
</feature>
<evidence type="ECO:0000256" key="1">
    <source>
        <dbReference type="ARBA" id="ARBA00004418"/>
    </source>
</evidence>
<dbReference type="PANTHER" id="PTHR30290">
    <property type="entry name" value="PERIPLASMIC BINDING COMPONENT OF ABC TRANSPORTER"/>
    <property type="match status" value="1"/>
</dbReference>
<accession>A0A4R2Q1F5</accession>
<dbReference type="Proteomes" id="UP000294835">
    <property type="component" value="Unassembled WGS sequence"/>
</dbReference>
<feature type="domain" description="Solute-binding protein family 5" evidence="5">
    <location>
        <begin position="108"/>
        <end position="504"/>
    </location>
</feature>
<dbReference type="GO" id="GO:1904680">
    <property type="term" value="F:peptide transmembrane transporter activity"/>
    <property type="evidence" value="ECO:0007669"/>
    <property type="project" value="TreeGrafter"/>
</dbReference>
<comment type="similarity">
    <text evidence="2">Belongs to the bacterial solute-binding protein 5 family.</text>
</comment>
<comment type="caution">
    <text evidence="6">The sequence shown here is derived from an EMBL/GenBank/DDBJ whole genome shotgun (WGS) entry which is preliminary data.</text>
</comment>
<dbReference type="Pfam" id="PF00496">
    <property type="entry name" value="SBP_bac_5"/>
    <property type="match status" value="1"/>
</dbReference>
<dbReference type="SUPFAM" id="SSF53850">
    <property type="entry name" value="Periplasmic binding protein-like II"/>
    <property type="match status" value="1"/>
</dbReference>
<dbReference type="RefSeq" id="WP_132462369.1">
    <property type="nucleotide sequence ID" value="NZ_SLXP01000007.1"/>
</dbReference>
<dbReference type="GO" id="GO:0030288">
    <property type="term" value="C:outer membrane-bounded periplasmic space"/>
    <property type="evidence" value="ECO:0007669"/>
    <property type="project" value="TreeGrafter"/>
</dbReference>
<dbReference type="GO" id="GO:0042884">
    <property type="term" value="P:microcin transport"/>
    <property type="evidence" value="ECO:0007669"/>
    <property type="project" value="TreeGrafter"/>
</dbReference>
<feature type="chain" id="PRO_5021012441" evidence="4">
    <location>
        <begin position="25"/>
        <end position="619"/>
    </location>
</feature>
<name>A0A4R2Q1F5_9RHOB</name>
<evidence type="ECO:0000256" key="4">
    <source>
        <dbReference type="SAM" id="SignalP"/>
    </source>
</evidence>
<keyword evidence="7" id="KW-1185">Reference proteome</keyword>
<proteinExistence type="inferred from homology"/>
<dbReference type="AlphaFoldDB" id="A0A4R2Q1F5"/>
<comment type="subcellular location">
    <subcellularLocation>
        <location evidence="1">Periplasm</location>
    </subcellularLocation>
</comment>
<dbReference type="GO" id="GO:0043190">
    <property type="term" value="C:ATP-binding cassette (ABC) transporter complex"/>
    <property type="evidence" value="ECO:0007669"/>
    <property type="project" value="InterPro"/>
</dbReference>
<evidence type="ECO:0000256" key="3">
    <source>
        <dbReference type="ARBA" id="ARBA00022729"/>
    </source>
</evidence>